<dbReference type="GO" id="GO:0110154">
    <property type="term" value="P:RNA decapping"/>
    <property type="evidence" value="ECO:0007669"/>
    <property type="project" value="TreeGrafter"/>
</dbReference>
<dbReference type="Proteomes" id="UP000294547">
    <property type="component" value="Unassembled WGS sequence"/>
</dbReference>
<dbReference type="GO" id="GO:0005737">
    <property type="term" value="C:cytoplasm"/>
    <property type="evidence" value="ECO:0007669"/>
    <property type="project" value="TreeGrafter"/>
</dbReference>
<dbReference type="EMBL" id="SNXY01000010">
    <property type="protein sequence ID" value="TDP82313.1"/>
    <property type="molecule type" value="Genomic_DNA"/>
</dbReference>
<dbReference type="PANTHER" id="PTHR42850:SF4">
    <property type="entry name" value="ZINC-DEPENDENT ENDOPOLYPHOSPHATASE"/>
    <property type="match status" value="1"/>
</dbReference>
<dbReference type="PANTHER" id="PTHR42850">
    <property type="entry name" value="METALLOPHOSPHOESTERASE"/>
    <property type="match status" value="1"/>
</dbReference>
<dbReference type="GO" id="GO:0008803">
    <property type="term" value="F:bis(5'-nucleosyl)-tetraphosphatase (symmetrical) activity"/>
    <property type="evidence" value="ECO:0007669"/>
    <property type="project" value="TreeGrafter"/>
</dbReference>
<dbReference type="GO" id="GO:0016791">
    <property type="term" value="F:phosphatase activity"/>
    <property type="evidence" value="ECO:0007669"/>
    <property type="project" value="TreeGrafter"/>
</dbReference>
<dbReference type="InterPro" id="IPR050126">
    <property type="entry name" value="Ap4A_hydrolase"/>
</dbReference>
<name>A0A4R6R8G9_9HYPH</name>
<dbReference type="SUPFAM" id="SSF56300">
    <property type="entry name" value="Metallo-dependent phosphatases"/>
    <property type="match status" value="1"/>
</dbReference>
<accession>A0A4R6R8G9</accession>
<evidence type="ECO:0000313" key="4">
    <source>
        <dbReference type="Proteomes" id="UP000294547"/>
    </source>
</evidence>
<evidence type="ECO:0000313" key="3">
    <source>
        <dbReference type="EMBL" id="TDP82313.1"/>
    </source>
</evidence>
<proteinExistence type="predicted"/>
<dbReference type="Pfam" id="PF00149">
    <property type="entry name" value="Metallophos"/>
    <property type="match status" value="1"/>
</dbReference>
<evidence type="ECO:0000259" key="2">
    <source>
        <dbReference type="Pfam" id="PF00149"/>
    </source>
</evidence>
<protein>
    <submittedName>
        <fullName evidence="3">Serine/threonine protein phosphatase 1</fullName>
    </submittedName>
</protein>
<feature type="domain" description="Calcineurin-like phosphoesterase" evidence="2">
    <location>
        <begin position="40"/>
        <end position="229"/>
    </location>
</feature>
<gene>
    <name evidence="3" type="ORF">EDD54_3580</name>
</gene>
<dbReference type="Gene3D" id="3.60.21.10">
    <property type="match status" value="1"/>
</dbReference>
<comment type="caution">
    <text evidence="3">The sequence shown here is derived from an EMBL/GenBank/DDBJ whole genome shotgun (WGS) entry which is preliminary data.</text>
</comment>
<evidence type="ECO:0000256" key="1">
    <source>
        <dbReference type="SAM" id="MobiDB-lite"/>
    </source>
</evidence>
<sequence length="267" mass="28509">MFTRFFRRARSEAPAAPQTPAAPPPVPTGGPEGRVEDGTRIYCIGDVHGRADLLGRVRGFVVDDLATAPERRLTVFLGDLVDRGPDSAGVLEAIATGWPTGTVVLRGNHETEFLAVLDQPRRLAAWQRHGGLETLASYGVPVVDVVRGGRFSEAVAALKDKLPPAHLELVAGARASFVSGDFFFCHAGVRPGVALDAQTEEDLTTIRSPFLDFDGDFGKIVVHGHTPVRAPVLKANRIALDTGAYMTDVLTCAVFEAGAIRLFSTAD</sequence>
<dbReference type="AlphaFoldDB" id="A0A4R6R8G9"/>
<dbReference type="CDD" id="cd00144">
    <property type="entry name" value="MPP_PPP_family"/>
    <property type="match status" value="1"/>
</dbReference>
<reference evidence="3 4" key="1">
    <citation type="submission" date="2019-03" db="EMBL/GenBank/DDBJ databases">
        <title>Genomic Encyclopedia of Type Strains, Phase IV (KMG-IV): sequencing the most valuable type-strain genomes for metagenomic binning, comparative biology and taxonomic classification.</title>
        <authorList>
            <person name="Goeker M."/>
        </authorList>
    </citation>
    <scope>NUCLEOTIDE SEQUENCE [LARGE SCALE GENOMIC DNA]</scope>
    <source>
        <strain evidence="3 4">DSM 102969</strain>
    </source>
</reference>
<feature type="region of interest" description="Disordered" evidence="1">
    <location>
        <begin position="1"/>
        <end position="34"/>
    </location>
</feature>
<keyword evidence="4" id="KW-1185">Reference proteome</keyword>
<dbReference type="InterPro" id="IPR029052">
    <property type="entry name" value="Metallo-depent_PP-like"/>
</dbReference>
<organism evidence="3 4">
    <name type="scientific">Oharaeibacter diazotrophicus</name>
    <dbReference type="NCBI Taxonomy" id="1920512"/>
    <lineage>
        <taxon>Bacteria</taxon>
        <taxon>Pseudomonadati</taxon>
        <taxon>Pseudomonadota</taxon>
        <taxon>Alphaproteobacteria</taxon>
        <taxon>Hyphomicrobiales</taxon>
        <taxon>Pleomorphomonadaceae</taxon>
        <taxon>Oharaeibacter</taxon>
    </lineage>
</organism>
<dbReference type="InterPro" id="IPR004843">
    <property type="entry name" value="Calcineurin-like_PHP"/>
</dbReference>